<dbReference type="RefSeq" id="WP_430641971.1">
    <property type="nucleotide sequence ID" value="NZ_FMZW01000028.1"/>
</dbReference>
<evidence type="ECO:0000313" key="1">
    <source>
        <dbReference type="EMBL" id="SDE53492.1"/>
    </source>
</evidence>
<evidence type="ECO:0000313" key="2">
    <source>
        <dbReference type="Proteomes" id="UP000199245"/>
    </source>
</evidence>
<organism evidence="1 2">
    <name type="scientific">Bradyrhizobium brasilense</name>
    <dbReference type="NCBI Taxonomy" id="1419277"/>
    <lineage>
        <taxon>Bacteria</taxon>
        <taxon>Pseudomonadati</taxon>
        <taxon>Pseudomonadota</taxon>
        <taxon>Alphaproteobacteria</taxon>
        <taxon>Hyphomicrobiales</taxon>
        <taxon>Nitrobacteraceae</taxon>
        <taxon>Bradyrhizobium</taxon>
    </lineage>
</organism>
<gene>
    <name evidence="1" type="ORF">SAMN05216337_102873</name>
</gene>
<accession>A0A1G7DPU8</accession>
<dbReference type="Proteomes" id="UP000199245">
    <property type="component" value="Unassembled WGS sequence"/>
</dbReference>
<dbReference type="AlphaFoldDB" id="A0A1G7DPU8"/>
<protein>
    <submittedName>
        <fullName evidence="1">Uncharacterized protein</fullName>
    </submittedName>
</protein>
<reference evidence="1 2" key="1">
    <citation type="submission" date="2016-10" db="EMBL/GenBank/DDBJ databases">
        <authorList>
            <person name="de Groot N.N."/>
        </authorList>
    </citation>
    <scope>NUCLEOTIDE SEQUENCE [LARGE SCALE GENOMIC DNA]</scope>
    <source>
        <strain evidence="1 2">R5</strain>
    </source>
</reference>
<name>A0A1G7DPU8_9BRAD</name>
<sequence length="69" mass="7821">MFVMTTAEDIEKAVERLPPRELARFRAWFETFDAERFDAAIERDAKAGKLDALADDALAAYRAGQSRDL</sequence>
<proteinExistence type="predicted"/>
<dbReference type="EMBL" id="FMZW01000028">
    <property type="protein sequence ID" value="SDE53492.1"/>
    <property type="molecule type" value="Genomic_DNA"/>
</dbReference>